<dbReference type="InterPro" id="IPR036390">
    <property type="entry name" value="WH_DNA-bd_sf"/>
</dbReference>
<dbReference type="GO" id="GO:0000786">
    <property type="term" value="C:nucleosome"/>
    <property type="evidence" value="ECO:0007669"/>
    <property type="project" value="InterPro"/>
</dbReference>
<dbReference type="SMART" id="SM00526">
    <property type="entry name" value="H15"/>
    <property type="match status" value="1"/>
</dbReference>
<comment type="caution">
    <text evidence="3">The sequence shown here is derived from an EMBL/GenBank/DDBJ whole genome shotgun (WGS) entry which is preliminary data.</text>
</comment>
<feature type="domain" description="H15" evidence="2">
    <location>
        <begin position="12"/>
        <end position="81"/>
    </location>
</feature>
<name>A0A833R4W2_9HYME</name>
<dbReference type="AlphaFoldDB" id="A0A833R4W2"/>
<dbReference type="Pfam" id="PF00538">
    <property type="entry name" value="Linker_histone"/>
    <property type="match status" value="1"/>
</dbReference>
<dbReference type="GO" id="GO:0006334">
    <property type="term" value="P:nucleosome assembly"/>
    <property type="evidence" value="ECO:0007669"/>
    <property type="project" value="InterPro"/>
</dbReference>
<evidence type="ECO:0000313" key="4">
    <source>
        <dbReference type="Proteomes" id="UP000655588"/>
    </source>
</evidence>
<evidence type="ECO:0000313" key="3">
    <source>
        <dbReference type="EMBL" id="KAF3420664.1"/>
    </source>
</evidence>
<proteinExistence type="predicted"/>
<gene>
    <name evidence="3" type="ORF">E2986_13981</name>
</gene>
<dbReference type="Gene3D" id="1.10.10.10">
    <property type="entry name" value="Winged helix-like DNA-binding domain superfamily/Winged helix DNA-binding domain"/>
    <property type="match status" value="1"/>
</dbReference>
<dbReference type="PROSITE" id="PS51504">
    <property type="entry name" value="H15"/>
    <property type="match status" value="1"/>
</dbReference>
<dbReference type="SUPFAM" id="SSF46785">
    <property type="entry name" value="Winged helix' DNA-binding domain"/>
    <property type="match status" value="1"/>
</dbReference>
<sequence length="251" mass="29344">MVFEDDRTMVSDSARVLALVITAIKNLRELKGSTSREILHYLSSVYDIPPTVARRQMLTALKRGVAYGILKKNGGHYILPTNGDIKCQEIAEQEVNLLDACRRTSRQRKMGCKCKRSRRRRRRRRRTFCRCKPRRRRSRRRVRGRARRRRRRRRKCRCGGLGRIRRKADSDRTKRTETLQQAVEKFSSKRSFEPSKTYDSAASEKTSLSSISSYFAFLENLSFIELFIAFNTSISFAVALEDIMISVKEQH</sequence>
<dbReference type="EMBL" id="WNWW01000927">
    <property type="protein sequence ID" value="KAF3420664.1"/>
    <property type="molecule type" value="Genomic_DNA"/>
</dbReference>
<accession>A0A833R4W2</accession>
<dbReference type="Proteomes" id="UP000655588">
    <property type="component" value="Unassembled WGS sequence"/>
</dbReference>
<protein>
    <recommendedName>
        <fullName evidence="2">H15 domain-containing protein</fullName>
    </recommendedName>
</protein>
<evidence type="ECO:0000259" key="2">
    <source>
        <dbReference type="PROSITE" id="PS51504"/>
    </source>
</evidence>
<reference evidence="3" key="1">
    <citation type="submission" date="2019-11" db="EMBL/GenBank/DDBJ databases">
        <title>The nuclear and mitochondrial genomes of Frieseomelitta varia - a highly eusocial stingless bee (Meliponini) with a permanently sterile worker caste.</title>
        <authorList>
            <person name="Freitas F.C.P."/>
            <person name="Lourenco A.P."/>
            <person name="Nunes F.M.F."/>
            <person name="Paschoal A.R."/>
            <person name="Abreu F.C.P."/>
            <person name="Barbin F.O."/>
            <person name="Bataglia L."/>
            <person name="Cardoso-Junior C.A.M."/>
            <person name="Cervoni M.S."/>
            <person name="Silva S.R."/>
            <person name="Dalarmi F."/>
            <person name="Del Lama M.A."/>
            <person name="Depintor T.S."/>
            <person name="Ferreira K.M."/>
            <person name="Goria P.S."/>
            <person name="Jaskot M.C."/>
            <person name="Lago D.C."/>
            <person name="Luna-Lucena D."/>
            <person name="Moda L.M."/>
            <person name="Nascimento L."/>
            <person name="Pedrino M."/>
            <person name="Rabico F.O."/>
            <person name="Sanches F.C."/>
            <person name="Santos D.E."/>
            <person name="Santos C.G."/>
            <person name="Vieira J."/>
            <person name="Lopes T.F."/>
            <person name="Barchuk A.R."/>
            <person name="Hartfelder K."/>
            <person name="Simoes Z.L.P."/>
            <person name="Bitondi M.M.G."/>
            <person name="Pinheiro D.G."/>
        </authorList>
    </citation>
    <scope>NUCLEOTIDE SEQUENCE</scope>
    <source>
        <strain evidence="3">USP_RPSP 00005682</strain>
        <tissue evidence="3">Whole individual</tissue>
    </source>
</reference>
<dbReference type="InterPro" id="IPR005818">
    <property type="entry name" value="Histone_H1/H5_H15"/>
</dbReference>
<dbReference type="InterPro" id="IPR036388">
    <property type="entry name" value="WH-like_DNA-bd_sf"/>
</dbReference>
<feature type="region of interest" description="Disordered" evidence="1">
    <location>
        <begin position="133"/>
        <end position="152"/>
    </location>
</feature>
<keyword evidence="4" id="KW-1185">Reference proteome</keyword>
<organism evidence="3 4">
    <name type="scientific">Frieseomelitta varia</name>
    <dbReference type="NCBI Taxonomy" id="561572"/>
    <lineage>
        <taxon>Eukaryota</taxon>
        <taxon>Metazoa</taxon>
        <taxon>Ecdysozoa</taxon>
        <taxon>Arthropoda</taxon>
        <taxon>Hexapoda</taxon>
        <taxon>Insecta</taxon>
        <taxon>Pterygota</taxon>
        <taxon>Neoptera</taxon>
        <taxon>Endopterygota</taxon>
        <taxon>Hymenoptera</taxon>
        <taxon>Apocrita</taxon>
        <taxon>Aculeata</taxon>
        <taxon>Apoidea</taxon>
        <taxon>Anthophila</taxon>
        <taxon>Apidae</taxon>
        <taxon>Frieseomelitta</taxon>
    </lineage>
</organism>
<evidence type="ECO:0000256" key="1">
    <source>
        <dbReference type="SAM" id="MobiDB-lite"/>
    </source>
</evidence>
<dbReference type="GO" id="GO:0003677">
    <property type="term" value="F:DNA binding"/>
    <property type="evidence" value="ECO:0007669"/>
    <property type="project" value="InterPro"/>
</dbReference>